<protein>
    <submittedName>
        <fullName evidence="1">Uncharacterized protein</fullName>
    </submittedName>
</protein>
<reference evidence="1" key="1">
    <citation type="submission" date="2023-05" db="EMBL/GenBank/DDBJ databases">
        <title>Streptantibioticus silvisoli sp. nov., acidotolerant actinomycetes 1 from pine litter.</title>
        <authorList>
            <person name="Swiecimska M."/>
            <person name="Golinska P."/>
            <person name="Sangal V."/>
            <person name="Wachnowicz B."/>
            <person name="Goodfellow M."/>
        </authorList>
    </citation>
    <scope>NUCLEOTIDE SEQUENCE</scope>
    <source>
        <strain evidence="1">SL13</strain>
    </source>
</reference>
<proteinExistence type="predicted"/>
<accession>A0AA90H8L6</accession>
<dbReference type="RefSeq" id="WP_271312520.1">
    <property type="nucleotide sequence ID" value="NZ_JABXJJ020000012.1"/>
</dbReference>
<organism evidence="1">
    <name type="scientific">Streptantibioticus silvisoli</name>
    <dbReference type="NCBI Taxonomy" id="2705255"/>
    <lineage>
        <taxon>Bacteria</taxon>
        <taxon>Bacillati</taxon>
        <taxon>Actinomycetota</taxon>
        <taxon>Actinomycetes</taxon>
        <taxon>Kitasatosporales</taxon>
        <taxon>Streptomycetaceae</taxon>
        <taxon>Streptantibioticus</taxon>
    </lineage>
</organism>
<dbReference type="AlphaFoldDB" id="A0AA90H8L6"/>
<name>A0AA90H8L6_9ACTN</name>
<gene>
    <name evidence="1" type="ORF">POF50_011410</name>
</gene>
<comment type="caution">
    <text evidence="1">The sequence shown here is derived from an EMBL/GenBank/DDBJ whole genome shotgun (WGS) entry which is preliminary data.</text>
</comment>
<dbReference type="EMBL" id="JABXJJ020000012">
    <property type="protein sequence ID" value="MDI5969937.1"/>
    <property type="molecule type" value="Genomic_DNA"/>
</dbReference>
<sequence>MVDGYERDQLMLALLRGALRESAPLWLLTAALEREPGGQEEYGFAAPMTLMSAALAHPSCPDALRRQTLQRLSVERLAAIGDTDCPDQVALSVAAELHRREPERRPMAPELLDTPGPAQALLRRPGLHSLVFEAALELLPSEPWLTPPSDDLPADAWLSAFNAASDAWERLIKSLVTTHVPRHRRLLEWGRTHDSAHLIRQHLLGTVPWNVEPALLQEVADEDLADFRFRVLLTTMSRAVEHGASEEEVRSRFADGLALLEPDHRERTVAQMCDPDHARGRRVFAHSSTRWMEDAAGGTWRLILSPEDAKTRYGQSHSWCAPPELLKELAGRFAEAGAEALALWEPRSDDRFRPPSDLRWVRATLVHLPTPLDDAVEGRVRSILRSTGPYRDHRSRRYDHAALEEERRASETRDAIQRMIDDPAAAARRRALGDPGTITSEQLGSSPADVLEDYLSRHAGNDLLIEKTLLGFARSYRTSPTFADVLARHSAPDKALLEITTHLRRRLGGAPTLREAWTRQILGLPDADAELLRALLAWTALTLGVGSRFSDAPTPVISLVLKALGDSEEAWARFASGPASHAGPGAWFRLGEILDAAAAGTPWPAPPSR</sequence>
<evidence type="ECO:0000313" key="1">
    <source>
        <dbReference type="EMBL" id="MDI5969937.1"/>
    </source>
</evidence>